<dbReference type="EC" id="7.2.2.14" evidence="4"/>
<dbReference type="InterPro" id="IPR023214">
    <property type="entry name" value="HAD_sf"/>
</dbReference>
<feature type="domain" description="Cation-transporting P-type ATPase N-terminal" evidence="19">
    <location>
        <begin position="52"/>
        <end position="125"/>
    </location>
</feature>
<keyword evidence="11" id="KW-0067">ATP-binding</keyword>
<dbReference type="SFLD" id="SFLDS00003">
    <property type="entry name" value="Haloacid_Dehalogenase"/>
    <property type="match status" value="1"/>
</dbReference>
<evidence type="ECO:0000256" key="14">
    <source>
        <dbReference type="ARBA" id="ARBA00022989"/>
    </source>
</evidence>
<dbReference type="InterPro" id="IPR004014">
    <property type="entry name" value="ATPase_P-typ_cation-transptr_N"/>
</dbReference>
<evidence type="ECO:0000256" key="2">
    <source>
        <dbReference type="ARBA" id="ARBA00004429"/>
    </source>
</evidence>
<dbReference type="Pfam" id="PF00122">
    <property type="entry name" value="E1-E2_ATPase"/>
    <property type="match status" value="1"/>
</dbReference>
<evidence type="ECO:0000256" key="15">
    <source>
        <dbReference type="ARBA" id="ARBA00023136"/>
    </source>
</evidence>
<dbReference type="InterPro" id="IPR001757">
    <property type="entry name" value="P_typ_ATPase"/>
</dbReference>
<comment type="subcellular location">
    <subcellularLocation>
        <location evidence="2">Cell inner membrane</location>
        <topology evidence="2">Multi-pass membrane protein</topology>
    </subcellularLocation>
</comment>
<feature type="transmembrane region" description="Helical" evidence="18">
    <location>
        <begin position="899"/>
        <end position="921"/>
    </location>
</feature>
<sequence>MVLAGIEKLHARLLRRNALGRHFRSLAVWDAFHRHEVQGHALSDTQSQRLLAAARAEPAQLLAELGSSPDGLSPQRAAAVRRRVGANVVAHDQAPPWWQHLWHCYANPFSLLLTLLAAVSAATQDTQATAVIGAMVLLSTGMRFVQERRSNHAADALKALVGNRASVRRRSLAHEAAAEAREGFGVTLHPHAPQVQELPMHELVPGDIVLLSAGDMVPADLRVLSAKDLFVSQAAMTGESLPVEKFAHTHAGDGPGSQPLEMDNLLFMGTNVVSGAGQAVVVATGGHSFFGALAQKLTAQERTPTAFQAGVNRVSWLLVRFMLVMVPLVFLINGLTKGDWLEALLFALSVAVGLTPEMLPMIVTSTLAKGAVALSRKRVIVKRLDAIQNFGAMNVLCTDKTGTLTQDHIVLQRHTDAWGRDDDAVLALAYLNSHYQTGLKNLLDVAVLEHAHLPQQLGIDTRYRKIDEIPFDFQRRRMSVVVSEDEQRDGHHHELICKGALEEVLAVCTQVWRDGAAQPLQAATLAEVQAAAAALNAQGLRVVAVAMKEVPPTQQVYGVADESALTLMGYVAFLDPPKESTAPALAALRAHGIAVKILTGDNERVTAKICHDVGLPAQAVLLGAQIEAMSDAELTQATATHQVFAKLSPAHKERIVRNLRQAGNVVGFMGDGINDAPALRAADIGISVDSAVDIAKEAADIILLEKSLMVLDQGVVEGRRTFANMRKYIQMTASSNFGNVFSVLVASAFLPFLPMLPLQLLVQNLLYDVSQTAIPFDDVDAEVLAAPQHWDAEAIGRFMRWFGPVSSVFDIATFALMWFVFAANTPAAQSLFQSGWFVEGLLSQTLIVHMIRTRRIPFVQSRASWPLLATTAAVMAAGVALVMGPLAAEFRLQALPLAYFAWLLPMLLAYAGLVQGVKWLMAWRDGAQGRSAAPSCAMPAARRDR</sequence>
<dbReference type="InterPro" id="IPR006068">
    <property type="entry name" value="ATPase_P-typ_cation-transptr_C"/>
</dbReference>
<evidence type="ECO:0000256" key="5">
    <source>
        <dbReference type="ARBA" id="ARBA00013555"/>
    </source>
</evidence>
<dbReference type="InterPro" id="IPR018303">
    <property type="entry name" value="ATPase_P-typ_P_site"/>
</dbReference>
<keyword evidence="8" id="KW-0597">Phosphoprotein</keyword>
<dbReference type="Proteomes" id="UP001365405">
    <property type="component" value="Unassembled WGS sequence"/>
</dbReference>
<dbReference type="InterPro" id="IPR006415">
    <property type="entry name" value="P-type_ATPase_IIIB"/>
</dbReference>
<keyword evidence="14 18" id="KW-1133">Transmembrane helix</keyword>
<keyword evidence="10" id="KW-0547">Nucleotide-binding</keyword>
<gene>
    <name evidence="20" type="primary">mgtA</name>
    <name evidence="20" type="ORF">AACH10_07640</name>
</gene>
<dbReference type="InterPro" id="IPR059000">
    <property type="entry name" value="ATPase_P-type_domA"/>
</dbReference>
<feature type="transmembrane region" description="Helical" evidence="18">
    <location>
        <begin position="801"/>
        <end position="821"/>
    </location>
</feature>
<name>A0ABU9CEJ3_9BURK</name>
<evidence type="ECO:0000256" key="13">
    <source>
        <dbReference type="ARBA" id="ARBA00022967"/>
    </source>
</evidence>
<evidence type="ECO:0000256" key="12">
    <source>
        <dbReference type="ARBA" id="ARBA00022842"/>
    </source>
</evidence>
<evidence type="ECO:0000256" key="17">
    <source>
        <dbReference type="ARBA" id="ARBA00047295"/>
    </source>
</evidence>
<keyword evidence="12" id="KW-0460">Magnesium</keyword>
<comment type="function">
    <text evidence="1">Mediates magnesium influx to the cytosol.</text>
</comment>
<dbReference type="NCBIfam" id="NF011702">
    <property type="entry name" value="PRK15122.1"/>
    <property type="match status" value="1"/>
</dbReference>
<comment type="catalytic activity">
    <reaction evidence="17">
        <text>Mg(2+)(out) + ATP + H2O = Mg(2+)(in) + ADP + phosphate + H(+)</text>
        <dbReference type="Rhea" id="RHEA:10260"/>
        <dbReference type="ChEBI" id="CHEBI:15377"/>
        <dbReference type="ChEBI" id="CHEBI:15378"/>
        <dbReference type="ChEBI" id="CHEBI:18420"/>
        <dbReference type="ChEBI" id="CHEBI:30616"/>
        <dbReference type="ChEBI" id="CHEBI:43474"/>
        <dbReference type="ChEBI" id="CHEBI:456216"/>
        <dbReference type="EC" id="7.2.2.14"/>
    </reaction>
</comment>
<evidence type="ECO:0000256" key="7">
    <source>
        <dbReference type="ARBA" id="ARBA00022519"/>
    </source>
</evidence>
<proteinExistence type="inferred from homology"/>
<dbReference type="RefSeq" id="WP_341409773.1">
    <property type="nucleotide sequence ID" value="NZ_JBBUTH010000003.1"/>
</dbReference>
<feature type="transmembrane region" description="Helical" evidence="18">
    <location>
        <begin position="314"/>
        <end position="332"/>
    </location>
</feature>
<keyword evidence="21" id="KW-1185">Reference proteome</keyword>
<evidence type="ECO:0000256" key="9">
    <source>
        <dbReference type="ARBA" id="ARBA00022692"/>
    </source>
</evidence>
<dbReference type="PROSITE" id="PS00154">
    <property type="entry name" value="ATPASE_E1_E2"/>
    <property type="match status" value="1"/>
</dbReference>
<dbReference type="CDD" id="cd02077">
    <property type="entry name" value="P-type_ATPase_Mg"/>
    <property type="match status" value="1"/>
</dbReference>
<comment type="similarity">
    <text evidence="3">Belongs to the cation transport ATPase (P-type) (TC 3.A.3) family. Type IIIB subfamily.</text>
</comment>
<dbReference type="SUPFAM" id="SSF56784">
    <property type="entry name" value="HAD-like"/>
    <property type="match status" value="1"/>
</dbReference>
<keyword evidence="15 18" id="KW-0472">Membrane</keyword>
<dbReference type="EMBL" id="JBBUTH010000003">
    <property type="protein sequence ID" value="MEK8050106.1"/>
    <property type="molecule type" value="Genomic_DNA"/>
</dbReference>
<keyword evidence="13" id="KW-1278">Translocase</keyword>
<reference evidence="20 21" key="1">
    <citation type="submission" date="2024-04" db="EMBL/GenBank/DDBJ databases">
        <title>Novel species of the genus Ideonella isolated from streams.</title>
        <authorList>
            <person name="Lu H."/>
        </authorList>
    </citation>
    <scope>NUCLEOTIDE SEQUENCE [LARGE SCALE GENOMIC DNA]</scope>
    <source>
        <strain evidence="20 21">DXS22W</strain>
    </source>
</reference>
<evidence type="ECO:0000259" key="19">
    <source>
        <dbReference type="SMART" id="SM00831"/>
    </source>
</evidence>
<protein>
    <recommendedName>
        <fullName evidence="5">Magnesium-transporting ATPase, P-type 1</fullName>
        <ecNumber evidence="4">7.2.2.14</ecNumber>
    </recommendedName>
    <alternativeName>
        <fullName evidence="16">Mg(2+) transport ATPase, P-type 1</fullName>
    </alternativeName>
</protein>
<dbReference type="NCBIfam" id="TIGR01494">
    <property type="entry name" value="ATPase_P-type"/>
    <property type="match status" value="2"/>
</dbReference>
<dbReference type="SFLD" id="SFLDF00027">
    <property type="entry name" value="p-type_atpase"/>
    <property type="match status" value="1"/>
</dbReference>
<dbReference type="InterPro" id="IPR044492">
    <property type="entry name" value="P_typ_ATPase_HD_dom"/>
</dbReference>
<dbReference type="Gene3D" id="1.20.1110.10">
    <property type="entry name" value="Calcium-transporting ATPase, transmembrane domain"/>
    <property type="match status" value="1"/>
</dbReference>
<keyword evidence="7" id="KW-0997">Cell inner membrane</keyword>
<dbReference type="Pfam" id="PF00690">
    <property type="entry name" value="Cation_ATPase_N"/>
    <property type="match status" value="1"/>
</dbReference>
<feature type="transmembrane region" description="Helical" evidence="18">
    <location>
        <begin position="344"/>
        <end position="368"/>
    </location>
</feature>
<dbReference type="Gene3D" id="3.40.1110.10">
    <property type="entry name" value="Calcium-transporting ATPase, cytoplasmic domain N"/>
    <property type="match status" value="1"/>
</dbReference>
<evidence type="ECO:0000256" key="11">
    <source>
        <dbReference type="ARBA" id="ARBA00022840"/>
    </source>
</evidence>
<evidence type="ECO:0000256" key="6">
    <source>
        <dbReference type="ARBA" id="ARBA00022475"/>
    </source>
</evidence>
<evidence type="ECO:0000256" key="3">
    <source>
        <dbReference type="ARBA" id="ARBA00008746"/>
    </source>
</evidence>
<feature type="transmembrane region" description="Helical" evidence="18">
    <location>
        <begin position="863"/>
        <end position="887"/>
    </location>
</feature>
<feature type="transmembrane region" description="Helical" evidence="18">
    <location>
        <begin position="737"/>
        <end position="756"/>
    </location>
</feature>
<evidence type="ECO:0000256" key="18">
    <source>
        <dbReference type="SAM" id="Phobius"/>
    </source>
</evidence>
<dbReference type="SUPFAM" id="SSF81653">
    <property type="entry name" value="Calcium ATPase, transduction domain A"/>
    <property type="match status" value="1"/>
</dbReference>
<dbReference type="SUPFAM" id="SSF81665">
    <property type="entry name" value="Calcium ATPase, transmembrane domain M"/>
    <property type="match status" value="1"/>
</dbReference>
<accession>A0ABU9CEJ3</accession>
<evidence type="ECO:0000313" key="20">
    <source>
        <dbReference type="EMBL" id="MEK8050106.1"/>
    </source>
</evidence>
<evidence type="ECO:0000256" key="16">
    <source>
        <dbReference type="ARBA" id="ARBA00029806"/>
    </source>
</evidence>
<dbReference type="Gene3D" id="3.40.50.1000">
    <property type="entry name" value="HAD superfamily/HAD-like"/>
    <property type="match status" value="1"/>
</dbReference>
<evidence type="ECO:0000256" key="1">
    <source>
        <dbReference type="ARBA" id="ARBA00003954"/>
    </source>
</evidence>
<dbReference type="PRINTS" id="PR01836">
    <property type="entry name" value="MGATPASE"/>
</dbReference>
<dbReference type="SMART" id="SM00831">
    <property type="entry name" value="Cation_ATPase_N"/>
    <property type="match status" value="1"/>
</dbReference>
<dbReference type="InterPro" id="IPR008250">
    <property type="entry name" value="ATPase_P-typ_transduc_dom_A_sf"/>
</dbReference>
<dbReference type="Pfam" id="PF13246">
    <property type="entry name" value="Cation_ATPase"/>
    <property type="match status" value="1"/>
</dbReference>
<dbReference type="Gene3D" id="2.70.150.10">
    <property type="entry name" value="Calcium-transporting ATPase, cytoplasmic transduction domain A"/>
    <property type="match status" value="1"/>
</dbReference>
<dbReference type="NCBIfam" id="TIGR01524">
    <property type="entry name" value="ATPase-IIIB_Mg"/>
    <property type="match status" value="1"/>
</dbReference>
<evidence type="ECO:0000256" key="10">
    <source>
        <dbReference type="ARBA" id="ARBA00022741"/>
    </source>
</evidence>
<dbReference type="InterPro" id="IPR023299">
    <property type="entry name" value="ATPase_P-typ_cyto_dom_N"/>
</dbReference>
<organism evidence="20 21">
    <name type="scientific">Pseudaquabacterium inlustre</name>
    <dbReference type="NCBI Taxonomy" id="2984192"/>
    <lineage>
        <taxon>Bacteria</taxon>
        <taxon>Pseudomonadati</taxon>
        <taxon>Pseudomonadota</taxon>
        <taxon>Betaproteobacteria</taxon>
        <taxon>Burkholderiales</taxon>
        <taxon>Sphaerotilaceae</taxon>
        <taxon>Pseudaquabacterium</taxon>
    </lineage>
</organism>
<evidence type="ECO:0000313" key="21">
    <source>
        <dbReference type="Proteomes" id="UP001365405"/>
    </source>
</evidence>
<keyword evidence="6" id="KW-1003">Cell membrane</keyword>
<dbReference type="InterPro" id="IPR036412">
    <property type="entry name" value="HAD-like_sf"/>
</dbReference>
<dbReference type="InterPro" id="IPR023298">
    <property type="entry name" value="ATPase_P-typ_TM_dom_sf"/>
</dbReference>
<evidence type="ECO:0000256" key="8">
    <source>
        <dbReference type="ARBA" id="ARBA00022553"/>
    </source>
</evidence>
<comment type="caution">
    <text evidence="20">The sequence shown here is derived from an EMBL/GenBank/DDBJ whole genome shotgun (WGS) entry which is preliminary data.</text>
</comment>
<dbReference type="PANTHER" id="PTHR42861">
    <property type="entry name" value="CALCIUM-TRANSPORTING ATPASE"/>
    <property type="match status" value="1"/>
</dbReference>
<keyword evidence="9 18" id="KW-0812">Transmembrane</keyword>
<dbReference type="SFLD" id="SFLDG00002">
    <property type="entry name" value="C1.7:_P-type_atpase_like"/>
    <property type="match status" value="1"/>
</dbReference>
<dbReference type="Pfam" id="PF00689">
    <property type="entry name" value="Cation_ATPase_C"/>
    <property type="match status" value="1"/>
</dbReference>
<evidence type="ECO:0000256" key="4">
    <source>
        <dbReference type="ARBA" id="ARBA00012786"/>
    </source>
</evidence>